<evidence type="ECO:0000313" key="6">
    <source>
        <dbReference type="EMBL" id="GIY32367.1"/>
    </source>
</evidence>
<dbReference type="PROSITE" id="PS51465">
    <property type="entry name" value="KAZAL_2"/>
    <property type="match status" value="4"/>
</dbReference>
<dbReference type="CDD" id="cd00104">
    <property type="entry name" value="KAZAL_FS"/>
    <property type="match status" value="4"/>
</dbReference>
<evidence type="ECO:0000313" key="7">
    <source>
        <dbReference type="Proteomes" id="UP001054945"/>
    </source>
</evidence>
<feature type="region of interest" description="Disordered" evidence="4">
    <location>
        <begin position="139"/>
        <end position="165"/>
    </location>
</feature>
<organism evidence="6 7">
    <name type="scientific">Caerostris extrusa</name>
    <name type="common">Bark spider</name>
    <name type="synonym">Caerostris bankana</name>
    <dbReference type="NCBI Taxonomy" id="172846"/>
    <lineage>
        <taxon>Eukaryota</taxon>
        <taxon>Metazoa</taxon>
        <taxon>Ecdysozoa</taxon>
        <taxon>Arthropoda</taxon>
        <taxon>Chelicerata</taxon>
        <taxon>Arachnida</taxon>
        <taxon>Araneae</taxon>
        <taxon>Araneomorphae</taxon>
        <taxon>Entelegynae</taxon>
        <taxon>Araneoidea</taxon>
        <taxon>Araneidae</taxon>
        <taxon>Caerostris</taxon>
    </lineage>
</organism>
<dbReference type="GO" id="GO:0005576">
    <property type="term" value="C:extracellular region"/>
    <property type="evidence" value="ECO:0007669"/>
    <property type="project" value="TreeGrafter"/>
</dbReference>
<evidence type="ECO:0000256" key="1">
    <source>
        <dbReference type="ARBA" id="ARBA00022690"/>
    </source>
</evidence>
<dbReference type="InterPro" id="IPR036058">
    <property type="entry name" value="Kazal_dom_sf"/>
</dbReference>
<evidence type="ECO:0000256" key="2">
    <source>
        <dbReference type="ARBA" id="ARBA00022900"/>
    </source>
</evidence>
<dbReference type="InterPro" id="IPR002350">
    <property type="entry name" value="Kazal_dom"/>
</dbReference>
<dbReference type="SMART" id="SM00280">
    <property type="entry name" value="KAZAL"/>
    <property type="match status" value="4"/>
</dbReference>
<dbReference type="SUPFAM" id="SSF100895">
    <property type="entry name" value="Kazal-type serine protease inhibitors"/>
    <property type="match status" value="4"/>
</dbReference>
<dbReference type="Gene3D" id="3.30.60.30">
    <property type="match status" value="4"/>
</dbReference>
<accession>A0AAV4SIK8</accession>
<gene>
    <name evidence="6" type="primary">AVEN_28687_1</name>
    <name evidence="6" type="ORF">CEXT_691691</name>
</gene>
<evidence type="ECO:0000256" key="4">
    <source>
        <dbReference type="SAM" id="MobiDB-lite"/>
    </source>
</evidence>
<dbReference type="InterPro" id="IPR050653">
    <property type="entry name" value="Prot_Inhib_GrowthFact_Antg"/>
</dbReference>
<dbReference type="GO" id="GO:0030154">
    <property type="term" value="P:cell differentiation"/>
    <property type="evidence" value="ECO:0007669"/>
    <property type="project" value="TreeGrafter"/>
</dbReference>
<dbReference type="PANTHER" id="PTHR10913:SF45">
    <property type="entry name" value="FOLLISTATIN, ISOFORM A-RELATED"/>
    <property type="match status" value="1"/>
</dbReference>
<keyword evidence="3" id="KW-1015">Disulfide bond</keyword>
<dbReference type="AlphaFoldDB" id="A0AAV4SIK8"/>
<comment type="caution">
    <text evidence="6">The sequence shown here is derived from an EMBL/GenBank/DDBJ whole genome shotgun (WGS) entry which is preliminary data.</text>
</comment>
<keyword evidence="7" id="KW-1185">Reference proteome</keyword>
<evidence type="ECO:0000259" key="5">
    <source>
        <dbReference type="PROSITE" id="PS51465"/>
    </source>
</evidence>
<feature type="domain" description="Kazal-like" evidence="5">
    <location>
        <begin position="336"/>
        <end position="383"/>
    </location>
</feature>
<feature type="domain" description="Kazal-like" evidence="5">
    <location>
        <begin position="232"/>
        <end position="280"/>
    </location>
</feature>
<proteinExistence type="predicted"/>
<name>A0AAV4SIK8_CAEEX</name>
<dbReference type="EMBL" id="BPLR01009496">
    <property type="protein sequence ID" value="GIY32367.1"/>
    <property type="molecule type" value="Genomic_DNA"/>
</dbReference>
<keyword evidence="1" id="KW-0646">Protease inhibitor</keyword>
<feature type="domain" description="Kazal-like" evidence="5">
    <location>
        <begin position="181"/>
        <end position="231"/>
    </location>
</feature>
<feature type="domain" description="Kazal-like" evidence="5">
    <location>
        <begin position="285"/>
        <end position="335"/>
    </location>
</feature>
<reference evidence="6 7" key="1">
    <citation type="submission" date="2021-06" db="EMBL/GenBank/DDBJ databases">
        <title>Caerostris extrusa draft genome.</title>
        <authorList>
            <person name="Kono N."/>
            <person name="Arakawa K."/>
        </authorList>
    </citation>
    <scope>NUCLEOTIDE SEQUENCE [LARGE SCALE GENOMIC DNA]</scope>
</reference>
<dbReference type="Pfam" id="PF07648">
    <property type="entry name" value="Kazal_2"/>
    <property type="match status" value="4"/>
</dbReference>
<dbReference type="Proteomes" id="UP001054945">
    <property type="component" value="Unassembled WGS sequence"/>
</dbReference>
<evidence type="ECO:0000256" key="3">
    <source>
        <dbReference type="ARBA" id="ARBA00023157"/>
    </source>
</evidence>
<protein>
    <submittedName>
        <fullName evidence="6">Kazal-like domain-containing protein</fullName>
    </submittedName>
</protein>
<dbReference type="PANTHER" id="PTHR10913">
    <property type="entry name" value="FOLLISTATIN-RELATED"/>
    <property type="match status" value="1"/>
</dbReference>
<sequence length="396" mass="45122">MMNHMMNRALDYQMPCRGGHKWWCPDKTLCKLKYAPRNPVNLSGRYLRTQYGCYNPTNNRPSTLTLNLGRPHFHSTALRRHLCRDNGSNRTVDLADSSARHRATRDYIPIESSNERRFLEGLVIEAGRHVLFPELYTQDSKRSSGENDPIKAEQNPTKNISPKFYQNRGQPEFEQVYTNRKTRRLNCPKDCPIYRPVCGSDGKVYPSKCHLLKENCGLMNITVGSWAKCRGKHYLCPSHCLDINDPVCASDGRIYHNICIMRKRNCGKLLQILPLKKCYNEDEQIKTVDGCPETCPEISKPVCGNNGVIYFNECFMKLQTCGRGVYRTEMSNCVYIPKCPEVCLPFHDPVCGSDGQLYVNQCRMLQENCGKDVKKMPASFCVSAASQGSLPLRAQP</sequence>
<feature type="compositionally biased region" description="Basic and acidic residues" evidence="4">
    <location>
        <begin position="139"/>
        <end position="151"/>
    </location>
</feature>
<keyword evidence="2" id="KW-0722">Serine protease inhibitor</keyword>